<evidence type="ECO:0000313" key="6">
    <source>
        <dbReference type="EMBL" id="NNJ25248.1"/>
    </source>
</evidence>
<dbReference type="CDD" id="cd19481">
    <property type="entry name" value="RecA-like_protease"/>
    <property type="match status" value="1"/>
</dbReference>
<evidence type="ECO:0000256" key="3">
    <source>
        <dbReference type="ARBA" id="ARBA00038088"/>
    </source>
</evidence>
<dbReference type="Proteomes" id="UP000609651">
    <property type="component" value="Unassembled WGS sequence"/>
</dbReference>
<dbReference type="PANTHER" id="PTHR42960">
    <property type="entry name" value="YCF46 PROTEIN"/>
    <property type="match status" value="1"/>
</dbReference>
<evidence type="ECO:0000313" key="7">
    <source>
        <dbReference type="Proteomes" id="UP000609651"/>
    </source>
</evidence>
<evidence type="ECO:0000259" key="5">
    <source>
        <dbReference type="SMART" id="SM00382"/>
    </source>
</evidence>
<gene>
    <name evidence="6" type="ORF">LzC2_13160</name>
</gene>
<dbReference type="InterPro" id="IPR003593">
    <property type="entry name" value="AAA+_ATPase"/>
</dbReference>
<comment type="caution">
    <text evidence="6">The sequence shown here is derived from an EMBL/GenBank/DDBJ whole genome shotgun (WGS) entry which is preliminary data.</text>
</comment>
<dbReference type="PANTHER" id="PTHR42960:SF1">
    <property type="entry name" value="YCF46 PROTEIN"/>
    <property type="match status" value="1"/>
</dbReference>
<keyword evidence="2" id="KW-0067">ATP-binding</keyword>
<comment type="similarity">
    <text evidence="3">Belongs to the AAA ATPase family. Highly divergent.</text>
</comment>
<dbReference type="Gene3D" id="3.40.50.300">
    <property type="entry name" value="P-loop containing nucleotide triphosphate hydrolases"/>
    <property type="match status" value="1"/>
</dbReference>
<proteinExistence type="inferred from homology"/>
<dbReference type="SMART" id="SM00382">
    <property type="entry name" value="AAA"/>
    <property type="match status" value="1"/>
</dbReference>
<organism evidence="6 7">
    <name type="scientific">Alienimonas chondri</name>
    <dbReference type="NCBI Taxonomy" id="2681879"/>
    <lineage>
        <taxon>Bacteria</taxon>
        <taxon>Pseudomonadati</taxon>
        <taxon>Planctomycetota</taxon>
        <taxon>Planctomycetia</taxon>
        <taxon>Planctomycetales</taxon>
        <taxon>Planctomycetaceae</taxon>
        <taxon>Alienimonas</taxon>
    </lineage>
</organism>
<feature type="domain" description="AAA+ ATPase" evidence="5">
    <location>
        <begin position="350"/>
        <end position="485"/>
    </location>
</feature>
<dbReference type="InterPro" id="IPR027417">
    <property type="entry name" value="P-loop_NTPase"/>
</dbReference>
<sequence>MSAAPAFFTDLARLLNSGQTRAVVLSGNVHDLFPIARPPRQMGGSSDAAFVPLVPFMLERTEAAGLIRVVYELNGPVRVSEADRATLKDAWVRWKAGTDADTLLLRGLGRKGPSEGDLLGREFDTLMHEAIGRPTQALEFLRQLTICSREALSGSLLILIEAADVLLPAGQGGVSGLPTDQLRRVAIVEDWFCDPDFIEGNDSVVLIADSRSAVHPRVGRLPQVLGVEVPAPDVRLRLDYIEDFLKDADRPVRLWAGEEAGPQSLADFTAGLNLHALRQLLAGAAHSGEPLTPAGVIGKVEEYIKAQLGEDVIEFKKPEHSLKDVVGFEDLKAFLRSELIPRFKASGEAALPGAAVAGAIGSGKTFLMEAVAAELGLPVLVLKNIRSQWFGQTDVVFEKLRRVLEALQKAVIFVDEADTQFGGVGSGSHETERRLTGKVQAMMSDPKLRGRILWLLMTARIHLLSPDIRRPGRVGDLIIPVLDPTGLDRRAFIRWVVKPVLDGEPNEALVNRLDDELSPTTSAAAFASLRSDLKARRAMASEGKPAGEPLSEDAVFAAVRDRLPPAIQQTRRYQELQALVNCTRRSLLPNPDVTVEERAEWETELRALERLGIG</sequence>
<dbReference type="RefSeq" id="WP_171185044.1">
    <property type="nucleotide sequence ID" value="NZ_WTPX01000029.1"/>
</dbReference>
<dbReference type="SUPFAM" id="SSF52540">
    <property type="entry name" value="P-loop containing nucleoside triphosphate hydrolases"/>
    <property type="match status" value="1"/>
</dbReference>
<name>A0ABX1VBY7_9PLAN</name>
<evidence type="ECO:0000256" key="1">
    <source>
        <dbReference type="ARBA" id="ARBA00022741"/>
    </source>
</evidence>
<reference evidence="6 7" key="1">
    <citation type="journal article" date="2020" name="Syst. Appl. Microbiol.">
        <title>Alienimonas chondri sp. nov., a novel planctomycete isolated from the biofilm of the red alga Chondrus crispus.</title>
        <authorList>
            <person name="Vitorino I."/>
            <person name="Albuquerque L."/>
            <person name="Wiegand S."/>
            <person name="Kallscheuer N."/>
            <person name="da Costa M.S."/>
            <person name="Lobo-da-Cunha A."/>
            <person name="Jogler C."/>
            <person name="Lage O.M."/>
        </authorList>
    </citation>
    <scope>NUCLEOTIDE SEQUENCE [LARGE SCALE GENOMIC DNA]</scope>
    <source>
        <strain evidence="6 7">LzC2</strain>
    </source>
</reference>
<protein>
    <recommendedName>
        <fullName evidence="4">Uncharacterized AAA domain-containing protein ycf46</fullName>
    </recommendedName>
</protein>
<dbReference type="EMBL" id="WTPX01000029">
    <property type="protein sequence ID" value="NNJ25248.1"/>
    <property type="molecule type" value="Genomic_DNA"/>
</dbReference>
<evidence type="ECO:0000256" key="2">
    <source>
        <dbReference type="ARBA" id="ARBA00022840"/>
    </source>
</evidence>
<dbReference type="Pfam" id="PF00004">
    <property type="entry name" value="AAA"/>
    <property type="match status" value="1"/>
</dbReference>
<keyword evidence="7" id="KW-1185">Reference proteome</keyword>
<accession>A0ABX1VBY7</accession>
<evidence type="ECO:0000256" key="4">
    <source>
        <dbReference type="ARBA" id="ARBA00040480"/>
    </source>
</evidence>
<dbReference type="InterPro" id="IPR003959">
    <property type="entry name" value="ATPase_AAA_core"/>
</dbReference>
<keyword evidence="1" id="KW-0547">Nucleotide-binding</keyword>
<dbReference type="InterPro" id="IPR052381">
    <property type="entry name" value="AAA_domain_protein"/>
</dbReference>